<proteinExistence type="predicted"/>
<accession>A0A229S4D1</accession>
<evidence type="ECO:0000313" key="3">
    <source>
        <dbReference type="Proteomes" id="UP000215223"/>
    </source>
</evidence>
<dbReference type="InterPro" id="IPR036162">
    <property type="entry name" value="Resolvase-like_N_sf"/>
</dbReference>
<organism evidence="2 3">
    <name type="scientific">Amycolatopsis thailandensis</name>
    <dbReference type="NCBI Taxonomy" id="589330"/>
    <lineage>
        <taxon>Bacteria</taxon>
        <taxon>Bacillati</taxon>
        <taxon>Actinomycetota</taxon>
        <taxon>Actinomycetes</taxon>
        <taxon>Pseudonocardiales</taxon>
        <taxon>Pseudonocardiaceae</taxon>
        <taxon>Amycolatopsis</taxon>
    </lineage>
</organism>
<dbReference type="Gene3D" id="3.40.50.1390">
    <property type="entry name" value="Resolvase, N-terminal catalytic domain"/>
    <property type="match status" value="1"/>
</dbReference>
<comment type="caution">
    <text evidence="2">The sequence shown here is derived from an EMBL/GenBank/DDBJ whole genome shotgun (WGS) entry which is preliminary data.</text>
</comment>
<keyword evidence="3" id="KW-1185">Reference proteome</keyword>
<name>A0A229S4D1_9PSEU</name>
<dbReference type="Pfam" id="PF00239">
    <property type="entry name" value="Resolvase"/>
    <property type="match status" value="1"/>
</dbReference>
<dbReference type="OrthoDB" id="3621759at2"/>
<dbReference type="Proteomes" id="UP000215223">
    <property type="component" value="Unassembled WGS sequence"/>
</dbReference>
<dbReference type="SUPFAM" id="SSF53041">
    <property type="entry name" value="Resolvase-like"/>
    <property type="match status" value="1"/>
</dbReference>
<gene>
    <name evidence="2" type="ORF">CFP71_21485</name>
</gene>
<sequence>MTVFGYLRVNPQAIAGTADMLSWWMRFLGCSEVVADIWQGPHRPPGLDRLLDRVRPGDEVRVAKPEAFGPSPSHVREAAKLFQRRGVLVVVMKEAMPNFETCPEPTEVYASQKAC</sequence>
<evidence type="ECO:0000259" key="1">
    <source>
        <dbReference type="Pfam" id="PF00239"/>
    </source>
</evidence>
<reference evidence="2 3" key="1">
    <citation type="submission" date="2017-07" db="EMBL/GenBank/DDBJ databases">
        <title>Amycolatopsis thailandensis Genome sequencing and assembly.</title>
        <authorList>
            <person name="Kaur N."/>
            <person name="Mayilraj S."/>
        </authorList>
    </citation>
    <scope>NUCLEOTIDE SEQUENCE [LARGE SCALE GENOMIC DNA]</scope>
    <source>
        <strain evidence="2 3">JCM 16380</strain>
    </source>
</reference>
<dbReference type="InterPro" id="IPR006119">
    <property type="entry name" value="Resolv_N"/>
</dbReference>
<dbReference type="GO" id="GO:0003677">
    <property type="term" value="F:DNA binding"/>
    <property type="evidence" value="ECO:0007669"/>
    <property type="project" value="InterPro"/>
</dbReference>
<dbReference type="GO" id="GO:0000150">
    <property type="term" value="F:DNA strand exchange activity"/>
    <property type="evidence" value="ECO:0007669"/>
    <property type="project" value="InterPro"/>
</dbReference>
<dbReference type="AlphaFoldDB" id="A0A229S4D1"/>
<protein>
    <recommendedName>
        <fullName evidence="1">Resolvase/invertase-type recombinase catalytic domain-containing protein</fullName>
    </recommendedName>
</protein>
<feature type="domain" description="Resolvase/invertase-type recombinase catalytic" evidence="1">
    <location>
        <begin position="39"/>
        <end position="95"/>
    </location>
</feature>
<dbReference type="EMBL" id="NMQT01000073">
    <property type="protein sequence ID" value="OXM53787.1"/>
    <property type="molecule type" value="Genomic_DNA"/>
</dbReference>
<dbReference type="RefSeq" id="WP_093935657.1">
    <property type="nucleotide sequence ID" value="NZ_NMQT01000073.1"/>
</dbReference>
<evidence type="ECO:0000313" key="2">
    <source>
        <dbReference type="EMBL" id="OXM53787.1"/>
    </source>
</evidence>